<dbReference type="Gene3D" id="2.102.10.10">
    <property type="entry name" value="Rieske [2Fe-2S] iron-sulphur domain"/>
    <property type="match status" value="1"/>
</dbReference>
<feature type="domain" description="Rieske" evidence="5">
    <location>
        <begin position="3"/>
        <end position="116"/>
    </location>
</feature>
<keyword evidence="3" id="KW-0408">Iron</keyword>
<dbReference type="GO" id="GO:0051537">
    <property type="term" value="F:2 iron, 2 sulfur cluster binding"/>
    <property type="evidence" value="ECO:0007669"/>
    <property type="project" value="UniProtKB-KW"/>
</dbReference>
<protein>
    <submittedName>
        <fullName evidence="6">Rieske (2Fe-2S) protein</fullName>
    </submittedName>
</protein>
<name>A0A4P6JT96_KTERU</name>
<dbReference type="Pfam" id="PF00355">
    <property type="entry name" value="Rieske"/>
    <property type="match status" value="1"/>
</dbReference>
<sequence length="118" mass="13170">MKYRICSVEDVPAGEKRSYTIKNVPVVLIHSKAGEFYALYGRCPHQRAALGEGVLCGLTAASEPGEPFQYLREGEIIRCPWHGFSYDVKTGSCLAPPDRLRVKTYPVTVEQHAVFLDL</sequence>
<keyword evidence="7" id="KW-1185">Reference proteome</keyword>
<dbReference type="SUPFAM" id="SSF50022">
    <property type="entry name" value="ISP domain"/>
    <property type="match status" value="1"/>
</dbReference>
<reference evidence="6 7" key="1">
    <citation type="submission" date="2019-01" db="EMBL/GenBank/DDBJ databases">
        <title>Ktedonosporobacter rubrisoli SCAWS-G2.</title>
        <authorList>
            <person name="Huang Y."/>
            <person name="Yan B."/>
        </authorList>
    </citation>
    <scope>NUCLEOTIDE SEQUENCE [LARGE SCALE GENOMIC DNA]</scope>
    <source>
        <strain evidence="6 7">SCAWS-G2</strain>
    </source>
</reference>
<dbReference type="PROSITE" id="PS51296">
    <property type="entry name" value="RIESKE"/>
    <property type="match status" value="1"/>
</dbReference>
<dbReference type="GO" id="GO:0016705">
    <property type="term" value="F:oxidoreductase activity, acting on paired donors, with incorporation or reduction of molecular oxygen"/>
    <property type="evidence" value="ECO:0007669"/>
    <property type="project" value="UniProtKB-ARBA"/>
</dbReference>
<keyword evidence="4" id="KW-0411">Iron-sulfur</keyword>
<dbReference type="AlphaFoldDB" id="A0A4P6JT96"/>
<evidence type="ECO:0000256" key="2">
    <source>
        <dbReference type="ARBA" id="ARBA00022723"/>
    </source>
</evidence>
<accession>A0A4P6JT96</accession>
<proteinExistence type="predicted"/>
<gene>
    <name evidence="6" type="ORF">EPA93_22765</name>
</gene>
<dbReference type="RefSeq" id="WP_129889707.1">
    <property type="nucleotide sequence ID" value="NZ_CP035758.1"/>
</dbReference>
<dbReference type="GO" id="GO:0046872">
    <property type="term" value="F:metal ion binding"/>
    <property type="evidence" value="ECO:0007669"/>
    <property type="project" value="UniProtKB-KW"/>
</dbReference>
<evidence type="ECO:0000256" key="1">
    <source>
        <dbReference type="ARBA" id="ARBA00022714"/>
    </source>
</evidence>
<keyword evidence="2" id="KW-0479">Metal-binding</keyword>
<dbReference type="InterPro" id="IPR017941">
    <property type="entry name" value="Rieske_2Fe-2S"/>
</dbReference>
<evidence type="ECO:0000256" key="4">
    <source>
        <dbReference type="ARBA" id="ARBA00023014"/>
    </source>
</evidence>
<dbReference type="Proteomes" id="UP000290365">
    <property type="component" value="Chromosome"/>
</dbReference>
<keyword evidence="1" id="KW-0001">2Fe-2S</keyword>
<dbReference type="EMBL" id="CP035758">
    <property type="protein sequence ID" value="QBD78654.1"/>
    <property type="molecule type" value="Genomic_DNA"/>
</dbReference>
<dbReference type="PANTHER" id="PTHR21496:SF23">
    <property type="entry name" value="3-PHENYLPROPIONATE_CINNAMIC ACID DIOXYGENASE FERREDOXIN SUBUNIT"/>
    <property type="match status" value="1"/>
</dbReference>
<dbReference type="GO" id="GO:0004497">
    <property type="term" value="F:monooxygenase activity"/>
    <property type="evidence" value="ECO:0007669"/>
    <property type="project" value="UniProtKB-ARBA"/>
</dbReference>
<dbReference type="InterPro" id="IPR036922">
    <property type="entry name" value="Rieske_2Fe-2S_sf"/>
</dbReference>
<evidence type="ECO:0000259" key="5">
    <source>
        <dbReference type="PROSITE" id="PS51296"/>
    </source>
</evidence>
<dbReference type="PANTHER" id="PTHR21496">
    <property type="entry name" value="FERREDOXIN-RELATED"/>
    <property type="match status" value="1"/>
</dbReference>
<evidence type="ECO:0000313" key="7">
    <source>
        <dbReference type="Proteomes" id="UP000290365"/>
    </source>
</evidence>
<evidence type="ECO:0000313" key="6">
    <source>
        <dbReference type="EMBL" id="QBD78654.1"/>
    </source>
</evidence>
<dbReference type="KEGG" id="kbs:EPA93_22765"/>
<evidence type="ECO:0000256" key="3">
    <source>
        <dbReference type="ARBA" id="ARBA00023004"/>
    </source>
</evidence>
<dbReference type="OrthoDB" id="9795104at2"/>
<organism evidence="6 7">
    <name type="scientific">Ktedonosporobacter rubrisoli</name>
    <dbReference type="NCBI Taxonomy" id="2509675"/>
    <lineage>
        <taxon>Bacteria</taxon>
        <taxon>Bacillati</taxon>
        <taxon>Chloroflexota</taxon>
        <taxon>Ktedonobacteria</taxon>
        <taxon>Ktedonobacterales</taxon>
        <taxon>Ktedonosporobacteraceae</taxon>
        <taxon>Ktedonosporobacter</taxon>
    </lineage>
</organism>